<organism evidence="1 2">
    <name type="scientific">Rattus norvegicus</name>
    <name type="common">Rat</name>
    <dbReference type="NCBI Taxonomy" id="10116"/>
    <lineage>
        <taxon>Eukaryota</taxon>
        <taxon>Metazoa</taxon>
        <taxon>Chordata</taxon>
        <taxon>Craniata</taxon>
        <taxon>Vertebrata</taxon>
        <taxon>Euteleostomi</taxon>
        <taxon>Mammalia</taxon>
        <taxon>Eutheria</taxon>
        <taxon>Euarchontoglires</taxon>
        <taxon>Glires</taxon>
        <taxon>Rodentia</taxon>
        <taxon>Myomorpha</taxon>
        <taxon>Muroidea</taxon>
        <taxon>Muridae</taxon>
        <taxon>Murinae</taxon>
        <taxon>Rattus</taxon>
    </lineage>
</organism>
<dbReference type="AlphaFoldDB" id="A6JMV6"/>
<evidence type="ECO:0000313" key="1">
    <source>
        <dbReference type="EMBL" id="EDL82605.1"/>
    </source>
</evidence>
<sequence length="32" mass="3752">MGYPLFPLDIMKMSCLHTELLHCLNSFPKQKD</sequence>
<gene>
    <name evidence="1" type="ORF">rCG_53308</name>
</gene>
<evidence type="ECO:0000313" key="2">
    <source>
        <dbReference type="Proteomes" id="UP000234681"/>
    </source>
</evidence>
<name>A6JMV6_RAT</name>
<dbReference type="EMBL" id="CH473992">
    <property type="protein sequence ID" value="EDL82605.1"/>
    <property type="molecule type" value="Genomic_DNA"/>
</dbReference>
<reference evidence="2" key="1">
    <citation type="submission" date="2005-09" db="EMBL/GenBank/DDBJ databases">
        <authorList>
            <person name="Mural R.J."/>
            <person name="Li P.W."/>
            <person name="Adams M.D."/>
            <person name="Amanatides P.G."/>
            <person name="Baden-Tillson H."/>
            <person name="Barnstead M."/>
            <person name="Chin S.H."/>
            <person name="Dew I."/>
            <person name="Evans C.A."/>
            <person name="Ferriera S."/>
            <person name="Flanigan M."/>
            <person name="Fosler C."/>
            <person name="Glodek A."/>
            <person name="Gu Z."/>
            <person name="Holt R.A."/>
            <person name="Jennings D."/>
            <person name="Kraft C.L."/>
            <person name="Lu F."/>
            <person name="Nguyen T."/>
            <person name="Nusskern D.R."/>
            <person name="Pfannkoch C.M."/>
            <person name="Sitter C."/>
            <person name="Sutton G.G."/>
            <person name="Venter J.C."/>
            <person name="Wang Z."/>
            <person name="Woodage T."/>
            <person name="Zheng X.H."/>
            <person name="Zhong F."/>
        </authorList>
    </citation>
    <scope>NUCLEOTIDE SEQUENCE [LARGE SCALE GENOMIC DNA]</scope>
    <source>
        <strain>BN</strain>
        <strain evidence="2">Sprague-Dawley</strain>
    </source>
</reference>
<proteinExistence type="predicted"/>
<dbReference type="Proteomes" id="UP000234681">
    <property type="component" value="Chromosome 2"/>
</dbReference>
<protein>
    <submittedName>
        <fullName evidence="1">RCG53308</fullName>
    </submittedName>
</protein>
<accession>A6JMV6</accession>